<dbReference type="Proteomes" id="UP000020595">
    <property type="component" value="Unassembled WGS sequence"/>
</dbReference>
<dbReference type="PATRIC" id="fig|1310613.3.peg.2168"/>
<organism evidence="2 3">
    <name type="scientific">Acinetobacter baumannii (strain 1295743)</name>
    <dbReference type="NCBI Taxonomy" id="1310613"/>
    <lineage>
        <taxon>Bacteria</taxon>
        <taxon>Pseudomonadati</taxon>
        <taxon>Pseudomonadota</taxon>
        <taxon>Gammaproteobacteria</taxon>
        <taxon>Moraxellales</taxon>
        <taxon>Moraxellaceae</taxon>
        <taxon>Acinetobacter</taxon>
        <taxon>Acinetobacter calcoaceticus/baumannii complex</taxon>
    </lineage>
</organism>
<dbReference type="InterPro" id="IPR016181">
    <property type="entry name" value="Acyl_CoA_acyltransferase"/>
</dbReference>
<keyword evidence="2" id="KW-0808">Transferase</keyword>
<dbReference type="PROSITE" id="PS51186">
    <property type="entry name" value="GNAT"/>
    <property type="match status" value="1"/>
</dbReference>
<dbReference type="InterPro" id="IPR000182">
    <property type="entry name" value="GNAT_dom"/>
</dbReference>
<evidence type="ECO:0000313" key="2">
    <source>
        <dbReference type="EMBL" id="EXB05374.1"/>
    </source>
</evidence>
<dbReference type="InterPro" id="IPR051531">
    <property type="entry name" value="N-acetyltransferase"/>
</dbReference>
<dbReference type="Gene3D" id="3.40.630.30">
    <property type="match status" value="1"/>
</dbReference>
<dbReference type="EMBL" id="JEWH01000027">
    <property type="protein sequence ID" value="EXB05374.1"/>
    <property type="molecule type" value="Genomic_DNA"/>
</dbReference>
<dbReference type="Pfam" id="PF13302">
    <property type="entry name" value="Acetyltransf_3"/>
    <property type="match status" value="1"/>
</dbReference>
<evidence type="ECO:0000313" key="3">
    <source>
        <dbReference type="Proteomes" id="UP000020595"/>
    </source>
</evidence>
<dbReference type="GO" id="GO:0016747">
    <property type="term" value="F:acyltransferase activity, transferring groups other than amino-acyl groups"/>
    <property type="evidence" value="ECO:0007669"/>
    <property type="project" value="InterPro"/>
</dbReference>
<protein>
    <submittedName>
        <fullName evidence="2">Acetyltransferase family protein</fullName>
    </submittedName>
</protein>
<comment type="caution">
    <text evidence="2">The sequence shown here is derived from an EMBL/GenBank/DDBJ whole genome shotgun (WGS) entry which is preliminary data.</text>
</comment>
<dbReference type="PANTHER" id="PTHR43792">
    <property type="entry name" value="GNAT FAMILY, PUTATIVE (AFU_ORTHOLOGUE AFUA_3G00765)-RELATED-RELATED"/>
    <property type="match status" value="1"/>
</dbReference>
<dbReference type="AlphaFoldDB" id="A0A009IKW1"/>
<dbReference type="RefSeq" id="WP_000440273.1">
    <property type="nucleotide sequence ID" value="NZ_JEWH01000027.1"/>
</dbReference>
<gene>
    <name evidence="2" type="ORF">J512_2258</name>
</gene>
<proteinExistence type="predicted"/>
<reference evidence="2 3" key="1">
    <citation type="submission" date="2014-02" db="EMBL/GenBank/DDBJ databases">
        <title>Comparative genomics and transcriptomics to identify genetic mechanisms underlying the emergence of carbapenem resistant Acinetobacter baumannii (CRAb).</title>
        <authorList>
            <person name="Harris A.D."/>
            <person name="Johnson K.J."/>
            <person name="George J."/>
            <person name="Shefchek K."/>
            <person name="Daugherty S.C."/>
            <person name="Parankush S."/>
            <person name="Sadzewicz L."/>
            <person name="Tallon L."/>
            <person name="Sengamalay N."/>
            <person name="Hazen T.H."/>
            <person name="Rasko D.A."/>
        </authorList>
    </citation>
    <scope>NUCLEOTIDE SEQUENCE [LARGE SCALE GENOMIC DNA]</scope>
    <source>
        <strain evidence="2 3">1295743</strain>
    </source>
</reference>
<feature type="domain" description="N-acetyltransferase" evidence="1">
    <location>
        <begin position="12"/>
        <end position="182"/>
    </location>
</feature>
<name>A0A009IKW1_ACIB9</name>
<dbReference type="SUPFAM" id="SSF55729">
    <property type="entry name" value="Acyl-CoA N-acyltransferases (Nat)"/>
    <property type="match status" value="1"/>
</dbReference>
<accession>A0A009IKW1</accession>
<evidence type="ECO:0000259" key="1">
    <source>
        <dbReference type="PROSITE" id="PS51186"/>
    </source>
</evidence>
<sequence length="182" mass="21273">MERLFSIETDRLILNELKEDDLKFIFELFSNSIVLEFYDLKAFTSLEEAEALIEKMHKKWDQQLGFRHAIRHKHDGIIFGTCGVNSIKQINDDFGVVIGYELHPDAWGVGYMQEALIGLIQYLKQEQLFRKKIKYIWAEIFEKNVRSQQVANRLGFELIGTTVNHTVNTLGGDLLKFELKLY</sequence>